<dbReference type="EMBL" id="JBEPMM010000001">
    <property type="protein sequence ID" value="MET3690863.1"/>
    <property type="molecule type" value="Genomic_DNA"/>
</dbReference>
<dbReference type="InterPro" id="IPR039315">
    <property type="entry name" value="CheW"/>
</dbReference>
<sequence>MTHPDQPPAMSGATHDYVTVTVGEALFGLPIARVHDVFKPASVTPVPLAPPEVVGLLNLRGRVVTALCLRRRLGLAPSTSGESGMAVGLEQGGETFGLIVDGVGEVLRLTRDSFEPVPPNLDARWRRLALGVHRLDTKLLVVLHVDALLAFEPAAQAA</sequence>
<evidence type="ECO:0000313" key="2">
    <source>
        <dbReference type="EMBL" id="MET3690863.1"/>
    </source>
</evidence>
<gene>
    <name evidence="2" type="ORF">ABID43_000382</name>
</gene>
<dbReference type="RefSeq" id="WP_238275520.1">
    <property type="nucleotide sequence ID" value="NZ_BPQL01000007.1"/>
</dbReference>
<dbReference type="SMART" id="SM00260">
    <property type="entry name" value="CheW"/>
    <property type="match status" value="1"/>
</dbReference>
<dbReference type="InterPro" id="IPR036061">
    <property type="entry name" value="CheW-like_dom_sf"/>
</dbReference>
<dbReference type="Pfam" id="PF01584">
    <property type="entry name" value="CheW"/>
    <property type="match status" value="1"/>
</dbReference>
<organism evidence="2 3">
    <name type="scientific">Methylobacterium goesingense</name>
    <dbReference type="NCBI Taxonomy" id="243690"/>
    <lineage>
        <taxon>Bacteria</taxon>
        <taxon>Pseudomonadati</taxon>
        <taxon>Pseudomonadota</taxon>
        <taxon>Alphaproteobacteria</taxon>
        <taxon>Hyphomicrobiales</taxon>
        <taxon>Methylobacteriaceae</taxon>
        <taxon>Methylobacterium</taxon>
    </lineage>
</organism>
<reference evidence="2 3" key="1">
    <citation type="submission" date="2024-06" db="EMBL/GenBank/DDBJ databases">
        <title>Genomic Encyclopedia of Type Strains, Phase IV (KMG-IV): sequencing the most valuable type-strain genomes for metagenomic binning, comparative biology and taxonomic classification.</title>
        <authorList>
            <person name="Goeker M."/>
        </authorList>
    </citation>
    <scope>NUCLEOTIDE SEQUENCE [LARGE SCALE GENOMIC DNA]</scope>
    <source>
        <strain evidence="2 3">DSM 21331</strain>
    </source>
</reference>
<dbReference type="PANTHER" id="PTHR22617">
    <property type="entry name" value="CHEMOTAXIS SENSOR HISTIDINE KINASE-RELATED"/>
    <property type="match status" value="1"/>
</dbReference>
<dbReference type="InterPro" id="IPR002545">
    <property type="entry name" value="CheW-lke_dom"/>
</dbReference>
<dbReference type="SUPFAM" id="SSF50341">
    <property type="entry name" value="CheW-like"/>
    <property type="match status" value="1"/>
</dbReference>
<name>A0ABV2KZ63_9HYPH</name>
<protein>
    <submittedName>
        <fullName evidence="2">Purine-binding chemotaxis protein CheW</fullName>
    </submittedName>
</protein>
<dbReference type="Proteomes" id="UP001549145">
    <property type="component" value="Unassembled WGS sequence"/>
</dbReference>
<evidence type="ECO:0000313" key="3">
    <source>
        <dbReference type="Proteomes" id="UP001549145"/>
    </source>
</evidence>
<dbReference type="Gene3D" id="2.30.30.40">
    <property type="entry name" value="SH3 Domains"/>
    <property type="match status" value="1"/>
</dbReference>
<accession>A0ABV2KZ63</accession>
<comment type="caution">
    <text evidence="2">The sequence shown here is derived from an EMBL/GenBank/DDBJ whole genome shotgun (WGS) entry which is preliminary data.</text>
</comment>
<proteinExistence type="predicted"/>
<feature type="domain" description="CheW-like" evidence="1">
    <location>
        <begin position="14"/>
        <end position="154"/>
    </location>
</feature>
<dbReference type="Gene3D" id="2.40.50.180">
    <property type="entry name" value="CheA-289, Domain 4"/>
    <property type="match status" value="1"/>
</dbReference>
<keyword evidence="3" id="KW-1185">Reference proteome</keyword>
<dbReference type="PROSITE" id="PS50851">
    <property type="entry name" value="CHEW"/>
    <property type="match status" value="1"/>
</dbReference>
<dbReference type="PANTHER" id="PTHR22617:SF23">
    <property type="entry name" value="CHEMOTAXIS PROTEIN CHEW"/>
    <property type="match status" value="1"/>
</dbReference>
<evidence type="ECO:0000259" key="1">
    <source>
        <dbReference type="PROSITE" id="PS50851"/>
    </source>
</evidence>